<keyword evidence="3" id="KW-1185">Reference proteome</keyword>
<comment type="caution">
    <text evidence="2">The sequence shown here is derived from an EMBL/GenBank/DDBJ whole genome shotgun (WGS) entry which is preliminary data.</text>
</comment>
<feature type="domain" description="Grh/CP2 DB" evidence="1">
    <location>
        <begin position="139"/>
        <end position="399"/>
    </location>
</feature>
<gene>
    <name evidence="2" type="ORF">G6F64_001638</name>
</gene>
<organism evidence="2 3">
    <name type="scientific">Rhizopus oryzae</name>
    <name type="common">Mucormycosis agent</name>
    <name type="synonym">Rhizopus arrhizus var. delemar</name>
    <dbReference type="NCBI Taxonomy" id="64495"/>
    <lineage>
        <taxon>Eukaryota</taxon>
        <taxon>Fungi</taxon>
        <taxon>Fungi incertae sedis</taxon>
        <taxon>Mucoromycota</taxon>
        <taxon>Mucoromycotina</taxon>
        <taxon>Mucoromycetes</taxon>
        <taxon>Mucorales</taxon>
        <taxon>Mucorineae</taxon>
        <taxon>Rhizopodaceae</taxon>
        <taxon>Rhizopus</taxon>
    </lineage>
</organism>
<evidence type="ECO:0000313" key="2">
    <source>
        <dbReference type="EMBL" id="KAG1314219.1"/>
    </source>
</evidence>
<dbReference type="Pfam" id="PF04516">
    <property type="entry name" value="CP2"/>
    <property type="match status" value="2"/>
</dbReference>
<dbReference type="AlphaFoldDB" id="A0A9P6XHQ2"/>
<evidence type="ECO:0000259" key="1">
    <source>
        <dbReference type="PROSITE" id="PS51968"/>
    </source>
</evidence>
<dbReference type="InterPro" id="IPR007604">
    <property type="entry name" value="CP2"/>
</dbReference>
<dbReference type="GO" id="GO:0000978">
    <property type="term" value="F:RNA polymerase II cis-regulatory region sequence-specific DNA binding"/>
    <property type="evidence" value="ECO:0007669"/>
    <property type="project" value="TreeGrafter"/>
</dbReference>
<dbReference type="InterPro" id="IPR040167">
    <property type="entry name" value="TF_CP2-like"/>
</dbReference>
<dbReference type="PANTHER" id="PTHR11037">
    <property type="entry name" value="TRANSCRIPTION FACTOR CP2"/>
    <property type="match status" value="1"/>
</dbReference>
<reference evidence="2" key="1">
    <citation type="journal article" date="2020" name="Microb. Genom.">
        <title>Genetic diversity of clinical and environmental Mucorales isolates obtained from an investigation of mucormycosis cases among solid organ transplant recipients.</title>
        <authorList>
            <person name="Nguyen M.H."/>
            <person name="Kaul D."/>
            <person name="Muto C."/>
            <person name="Cheng S.J."/>
            <person name="Richter R.A."/>
            <person name="Bruno V.M."/>
            <person name="Liu G."/>
            <person name="Beyhan S."/>
            <person name="Sundermann A.J."/>
            <person name="Mounaud S."/>
            <person name="Pasculle A.W."/>
            <person name="Nierman W.C."/>
            <person name="Driscoll E."/>
            <person name="Cumbie R."/>
            <person name="Clancy C.J."/>
            <person name="Dupont C.L."/>
        </authorList>
    </citation>
    <scope>NUCLEOTIDE SEQUENCE</scope>
    <source>
        <strain evidence="2">GL11</strain>
    </source>
</reference>
<dbReference type="GO" id="GO:0001228">
    <property type="term" value="F:DNA-binding transcription activator activity, RNA polymerase II-specific"/>
    <property type="evidence" value="ECO:0007669"/>
    <property type="project" value="TreeGrafter"/>
</dbReference>
<dbReference type="Proteomes" id="UP000716291">
    <property type="component" value="Unassembled WGS sequence"/>
</dbReference>
<sequence>MHPDLPAFHTSTFPDWTKNSFVIESNPQVYHHSTGGYPITATASTPSYCSNFSEASHSSPTLFWAAPTPTTAATVEENALFTTGEIASTEINPVKSAEIPTSEVIFENTSEIRNLEPQNKSNQYIYHPHQSVSQNSSKEGSEDFYNNKATPTAVMKKEDQRPITYLNRGQTYLLELSSTSQQRGTLTSTISIAFHESSHRKIAASYWRFWLSQQLNPEEARAVSLDENQTTGIYNINYVSFDKVTFDWHGRFGAKIYVRFHCLSTDFSRIKGVKGIPLRAVVETTAKYNQLPDSPSLFSGTFSKKDNSTNPYMHLEDQYEYVERCYCQIKLFRDKGAERKNKDDSKQINKQMEKAIALTLGHPEQHPLWPIINQPYKPVTILSETPSSPDINLHDDFQSDIITTPSTSSTTTTLYSPTVMEKPCSKAKNEEIFNHNKKRKQQQSCHFDKSTGVISPSQSQLKKLRTTRGVLNFFVKSKRQFPPISTERVSLEYLTREDLKTKLSIILSLHPSRISEILWKKKRSSTLESKKNADDMLVLVEDPFIAEHILDEETILVDWEIKPDGYVRLILEFDDQIK</sequence>
<dbReference type="OrthoDB" id="7680836at2759"/>
<accession>A0A9P6XHQ2</accession>
<evidence type="ECO:0000313" key="3">
    <source>
        <dbReference type="Proteomes" id="UP000716291"/>
    </source>
</evidence>
<dbReference type="GO" id="GO:0005634">
    <property type="term" value="C:nucleus"/>
    <property type="evidence" value="ECO:0007669"/>
    <property type="project" value="TreeGrafter"/>
</dbReference>
<name>A0A9P6XHQ2_RHIOR</name>
<dbReference type="PANTHER" id="PTHR11037:SF20">
    <property type="entry name" value="PROTEIN GRAINYHEAD"/>
    <property type="match status" value="1"/>
</dbReference>
<proteinExistence type="predicted"/>
<dbReference type="PROSITE" id="PS51968">
    <property type="entry name" value="GRH_CP2_DB"/>
    <property type="match status" value="1"/>
</dbReference>
<dbReference type="EMBL" id="JAANQT010000130">
    <property type="protein sequence ID" value="KAG1314219.1"/>
    <property type="molecule type" value="Genomic_DNA"/>
</dbReference>
<protein>
    <recommendedName>
        <fullName evidence="1">Grh/CP2 DB domain-containing protein</fullName>
    </recommendedName>
</protein>